<evidence type="ECO:0000256" key="7">
    <source>
        <dbReference type="ARBA" id="ARBA00023136"/>
    </source>
</evidence>
<evidence type="ECO:0000256" key="2">
    <source>
        <dbReference type="ARBA" id="ARBA00004141"/>
    </source>
</evidence>
<comment type="cofactor">
    <cofactor evidence="1">
        <name>Mg(2+)</name>
        <dbReference type="ChEBI" id="CHEBI:18420"/>
    </cofactor>
</comment>
<dbReference type="AlphaFoldDB" id="A0A5P0YWU2"/>
<dbReference type="PANTHER" id="PTHR11048">
    <property type="entry name" value="PRENYLTRANSFERASES"/>
    <property type="match status" value="1"/>
</dbReference>
<evidence type="ECO:0000313" key="11">
    <source>
        <dbReference type="Proteomes" id="UP000320857"/>
    </source>
</evidence>
<reference evidence="12" key="2">
    <citation type="submission" date="2020-05" db="EMBL/GenBank/DDBJ databases">
        <title>Classification of alakaliphilic streptomycetes isolated from an alkaline soil next to Lonar Crater, India and a proposal for the recognition of Streptomyces alkaliterrae sp. nov.</title>
        <authorList>
            <person name="Golinska P."/>
        </authorList>
    </citation>
    <scope>NUCLEOTIDE SEQUENCE [LARGE SCALE GENOMIC DNA]</scope>
    <source>
        <strain evidence="12">OF8</strain>
    </source>
</reference>
<evidence type="ECO:0000256" key="6">
    <source>
        <dbReference type="ARBA" id="ARBA00022989"/>
    </source>
</evidence>
<keyword evidence="7 8" id="KW-0472">Membrane</keyword>
<dbReference type="Gene3D" id="1.10.357.140">
    <property type="entry name" value="UbiA prenyltransferase"/>
    <property type="match status" value="1"/>
</dbReference>
<sequence length="293" mass="30315">MYGLSRGTQAVLSIAQPLVAALLADGSPSPGRLALATVGGLAGFLAVFATNDLMDAGVDGRRFATHLRADTGPDIDSAGARHPLAQGLLTRRLALGWIAGLSVLALVIGALLNPVCVLLFLLAALLEVVYCRLATVTPYKFLLSGVMVAVGASAGWFAFRTSVDPLPLGLFVLWMFAWEIGGRNIPNDLADVAEDVRLGIRTVPVVYGARPAVWLAGGFLLVAFAASGVLMVVAWPVFGVVGLVGTLAVGVLTLLRPALLLVRDPGAALPAFNLATFHPVGVLAALVAALLLR</sequence>
<evidence type="ECO:0000256" key="4">
    <source>
        <dbReference type="ARBA" id="ARBA00022679"/>
    </source>
</evidence>
<comment type="similarity">
    <text evidence="3">Belongs to the UbiA prenyltransferase family.</text>
</comment>
<dbReference type="InterPro" id="IPR039653">
    <property type="entry name" value="Prenyltransferase"/>
</dbReference>
<dbReference type="OrthoDB" id="4687096at2"/>
<accession>A0A5P0YWU2</accession>
<dbReference type="Gene3D" id="1.20.120.1780">
    <property type="entry name" value="UbiA prenyltransferase"/>
    <property type="match status" value="1"/>
</dbReference>
<dbReference type="GO" id="GO:0016765">
    <property type="term" value="F:transferase activity, transferring alkyl or aryl (other than methyl) groups"/>
    <property type="evidence" value="ECO:0007669"/>
    <property type="project" value="InterPro"/>
</dbReference>
<feature type="transmembrane region" description="Helical" evidence="8">
    <location>
        <begin position="93"/>
        <end position="111"/>
    </location>
</feature>
<evidence type="ECO:0000313" key="10">
    <source>
        <dbReference type="EMBL" id="MQS04754.1"/>
    </source>
</evidence>
<dbReference type="EMBL" id="VJYK02000346">
    <property type="protein sequence ID" value="MQS04754.1"/>
    <property type="molecule type" value="Genomic_DNA"/>
</dbReference>
<feature type="transmembrane region" description="Helical" evidence="8">
    <location>
        <begin position="117"/>
        <end position="134"/>
    </location>
</feature>
<feature type="transmembrane region" description="Helical" evidence="8">
    <location>
        <begin position="271"/>
        <end position="292"/>
    </location>
</feature>
<keyword evidence="5 8" id="KW-0812">Transmembrane</keyword>
<dbReference type="InterPro" id="IPR000537">
    <property type="entry name" value="UbiA_prenyltransferase"/>
</dbReference>
<comment type="subcellular location">
    <subcellularLocation>
        <location evidence="2">Membrane</location>
        <topology evidence="2">Multi-pass membrane protein</topology>
    </subcellularLocation>
</comment>
<evidence type="ECO:0000313" key="12">
    <source>
        <dbReference type="Proteomes" id="UP000517765"/>
    </source>
</evidence>
<keyword evidence="11" id="KW-1185">Reference proteome</keyword>
<gene>
    <name evidence="10" type="ORF">FNX44_023375</name>
    <name evidence="9" type="ORF">H3147_25240</name>
</gene>
<evidence type="ECO:0000256" key="5">
    <source>
        <dbReference type="ARBA" id="ARBA00022692"/>
    </source>
</evidence>
<evidence type="ECO:0000256" key="1">
    <source>
        <dbReference type="ARBA" id="ARBA00001946"/>
    </source>
</evidence>
<evidence type="ECO:0000313" key="9">
    <source>
        <dbReference type="EMBL" id="MBB1262086.1"/>
    </source>
</evidence>
<reference evidence="9" key="3">
    <citation type="journal article" name="Syst. Appl. Microbiol.">
        <title>Streptomyces alkaliterrae sp. nov., isolated from an alkaline soil, and emended descriptions of Streptomyces alkaliphilus, Streptomyces calidiresistens and Streptomyces durbertensis.</title>
        <authorList>
            <person name="Swiecimska M."/>
            <person name="Golinska P."/>
            <person name="Nouioui I."/>
            <person name="Wypij M."/>
            <person name="Rai M."/>
            <person name="Sangal V."/>
            <person name="Goodfellow M."/>
        </authorList>
    </citation>
    <scope>NUCLEOTIDE SEQUENCE</scope>
    <source>
        <strain evidence="9">OF8</strain>
    </source>
</reference>
<name>A0A5P0YWU2_9ACTN</name>
<evidence type="ECO:0000256" key="8">
    <source>
        <dbReference type="SAM" id="Phobius"/>
    </source>
</evidence>
<protein>
    <submittedName>
        <fullName evidence="9">UbiA prenyltransferase family protein</fullName>
    </submittedName>
</protein>
<dbReference type="EMBL" id="JABJXA010000254">
    <property type="protein sequence ID" value="MBB1262086.1"/>
    <property type="molecule type" value="Genomic_DNA"/>
</dbReference>
<dbReference type="Pfam" id="PF01040">
    <property type="entry name" value="UbiA"/>
    <property type="match status" value="1"/>
</dbReference>
<dbReference type="GO" id="GO:0005886">
    <property type="term" value="C:plasma membrane"/>
    <property type="evidence" value="ECO:0007669"/>
    <property type="project" value="TreeGrafter"/>
</dbReference>
<feature type="transmembrane region" description="Helical" evidence="8">
    <location>
        <begin position="212"/>
        <end position="233"/>
    </location>
</feature>
<comment type="caution">
    <text evidence="10">The sequence shown here is derived from an EMBL/GenBank/DDBJ whole genome shotgun (WGS) entry which is preliminary data.</text>
</comment>
<evidence type="ECO:0000256" key="3">
    <source>
        <dbReference type="ARBA" id="ARBA00005985"/>
    </source>
</evidence>
<proteinExistence type="inferred from homology"/>
<keyword evidence="6 8" id="KW-1133">Transmembrane helix</keyword>
<dbReference type="Proteomes" id="UP000320857">
    <property type="component" value="Unassembled WGS sequence"/>
</dbReference>
<reference evidence="10 11" key="1">
    <citation type="submission" date="2019-10" db="EMBL/GenBank/DDBJ databases">
        <title>Streptomyces sp. nov., a novel actinobacterium isolated from alkaline environment.</title>
        <authorList>
            <person name="Golinska P."/>
        </authorList>
    </citation>
    <scope>NUCLEOTIDE SEQUENCE [LARGE SCALE GENOMIC DNA]</scope>
    <source>
        <strain evidence="10 11">OF1</strain>
    </source>
</reference>
<dbReference type="InterPro" id="IPR044878">
    <property type="entry name" value="UbiA_sf"/>
</dbReference>
<organism evidence="10 11">
    <name type="scientific">Streptomyces alkaliterrae</name>
    <dbReference type="NCBI Taxonomy" id="2213162"/>
    <lineage>
        <taxon>Bacteria</taxon>
        <taxon>Bacillati</taxon>
        <taxon>Actinomycetota</taxon>
        <taxon>Actinomycetes</taxon>
        <taxon>Kitasatosporales</taxon>
        <taxon>Streptomycetaceae</taxon>
        <taxon>Streptomyces</taxon>
    </lineage>
</organism>
<dbReference type="Proteomes" id="UP000517765">
    <property type="component" value="Unassembled WGS sequence"/>
</dbReference>
<dbReference type="PANTHER" id="PTHR11048:SF28">
    <property type="entry name" value="4-HYDROXYBENZOATE POLYPRENYLTRANSFERASE, MITOCHONDRIAL"/>
    <property type="match status" value="1"/>
</dbReference>
<keyword evidence="4 9" id="KW-0808">Transferase</keyword>
<feature type="transmembrane region" description="Helical" evidence="8">
    <location>
        <begin position="240"/>
        <end position="259"/>
    </location>
</feature>
<feature type="transmembrane region" description="Helical" evidence="8">
    <location>
        <begin position="141"/>
        <end position="159"/>
    </location>
</feature>